<name>A0A1V8SN77_9PEZI</name>
<keyword evidence="2" id="KW-1185">Reference proteome</keyword>
<dbReference type="AlphaFoldDB" id="A0A1V8SN77"/>
<evidence type="ECO:0000313" key="2">
    <source>
        <dbReference type="Proteomes" id="UP000192596"/>
    </source>
</evidence>
<gene>
    <name evidence="1" type="ORF">B0A48_13105</name>
</gene>
<dbReference type="Proteomes" id="UP000192596">
    <property type="component" value="Unassembled WGS sequence"/>
</dbReference>
<protein>
    <submittedName>
        <fullName evidence="1">Uncharacterized protein</fullName>
    </submittedName>
</protein>
<accession>A0A1V8SN77</accession>
<proteinExistence type="predicted"/>
<dbReference type="EMBL" id="NAJO01000034">
    <property type="protein sequence ID" value="OQO00615.1"/>
    <property type="molecule type" value="Genomic_DNA"/>
</dbReference>
<dbReference type="InParanoid" id="A0A1V8SN77"/>
<comment type="caution">
    <text evidence="1">The sequence shown here is derived from an EMBL/GenBank/DDBJ whole genome shotgun (WGS) entry which is preliminary data.</text>
</comment>
<evidence type="ECO:0000313" key="1">
    <source>
        <dbReference type="EMBL" id="OQO00615.1"/>
    </source>
</evidence>
<sequence length="308" mass="33831">MGRYAGLDILTENLAHLVPAEMQEMQGYDGDDTSSISDSIVSLPDSFGQFVAELSSASHALEQGDDDELTGGIALKIEEMRKLLPLLLPAHTFGDDVTREILRRLRHMQEMNKRWTELESIYTALDCTTNGWIPKEGWWLTARCFENKANLAVFHSDPSQEPSDHLVALSLHIPQGGVILLEQWRVELNAVVAAIEEAAGESQRVNRQKASVEAIYSASQPGSADSDYSHKVTSVFMTAPVFFGGASLGTTRDHGPNVAKTLARKLQGGQMALSPLRYNYLVVEGFVRVGAYEAGAGEDARQCMELFM</sequence>
<reference evidence="2" key="1">
    <citation type="submission" date="2017-03" db="EMBL/GenBank/DDBJ databases">
        <title>Genomes of endolithic fungi from Antarctica.</title>
        <authorList>
            <person name="Coleine C."/>
            <person name="Masonjones S."/>
            <person name="Stajich J.E."/>
        </authorList>
    </citation>
    <scope>NUCLEOTIDE SEQUENCE [LARGE SCALE GENOMIC DNA]</scope>
    <source>
        <strain evidence="2">CCFEE 5527</strain>
    </source>
</reference>
<organism evidence="1 2">
    <name type="scientific">Cryoendolithus antarcticus</name>
    <dbReference type="NCBI Taxonomy" id="1507870"/>
    <lineage>
        <taxon>Eukaryota</taxon>
        <taxon>Fungi</taxon>
        <taxon>Dikarya</taxon>
        <taxon>Ascomycota</taxon>
        <taxon>Pezizomycotina</taxon>
        <taxon>Dothideomycetes</taxon>
        <taxon>Dothideomycetidae</taxon>
        <taxon>Cladosporiales</taxon>
        <taxon>Cladosporiaceae</taxon>
        <taxon>Cryoendolithus</taxon>
    </lineage>
</organism>